<name>A0A1H3CBG7_9BACL</name>
<dbReference type="EMBL" id="FNNQ01000021">
    <property type="protein sequence ID" value="SDX51497.1"/>
    <property type="molecule type" value="Genomic_DNA"/>
</dbReference>
<proteinExistence type="predicted"/>
<accession>A0A1H3CBG7</accession>
<dbReference type="OrthoDB" id="9790935at2"/>
<keyword evidence="3" id="KW-1185">Reference proteome</keyword>
<evidence type="ECO:0000313" key="2">
    <source>
        <dbReference type="EMBL" id="SDX51497.1"/>
    </source>
</evidence>
<dbReference type="InterPro" id="IPR025453">
    <property type="entry name" value="DUF4309"/>
</dbReference>
<dbReference type="RefSeq" id="WP_091742845.1">
    <property type="nucleotide sequence ID" value="NZ_FNNQ01000021.1"/>
</dbReference>
<evidence type="ECO:0000256" key="1">
    <source>
        <dbReference type="SAM" id="SignalP"/>
    </source>
</evidence>
<dbReference type="Proteomes" id="UP000198534">
    <property type="component" value="Unassembled WGS sequence"/>
</dbReference>
<gene>
    <name evidence="2" type="ORF">SAMN05444487_12129</name>
</gene>
<reference evidence="2 3" key="1">
    <citation type="submission" date="2016-10" db="EMBL/GenBank/DDBJ databases">
        <authorList>
            <person name="de Groot N.N."/>
        </authorList>
    </citation>
    <scope>NUCLEOTIDE SEQUENCE [LARGE SCALE GENOMIC DNA]</scope>
    <source>
        <strain evidence="2 3">DSM 45610</strain>
    </source>
</reference>
<dbReference type="AlphaFoldDB" id="A0A1H3CBG7"/>
<feature type="chain" id="PRO_5011765123" description="Beta-lactamase inhibitor (BLIP)" evidence="1">
    <location>
        <begin position="31"/>
        <end position="173"/>
    </location>
</feature>
<feature type="signal peptide" evidence="1">
    <location>
        <begin position="1"/>
        <end position="30"/>
    </location>
</feature>
<keyword evidence="1" id="KW-0732">Signal</keyword>
<evidence type="ECO:0008006" key="4">
    <source>
        <dbReference type="Google" id="ProtNLM"/>
    </source>
</evidence>
<organism evidence="2 3">
    <name type="scientific">Marininema mesophilum</name>
    <dbReference type="NCBI Taxonomy" id="1048340"/>
    <lineage>
        <taxon>Bacteria</taxon>
        <taxon>Bacillati</taxon>
        <taxon>Bacillota</taxon>
        <taxon>Bacilli</taxon>
        <taxon>Bacillales</taxon>
        <taxon>Thermoactinomycetaceae</taxon>
        <taxon>Marininema</taxon>
    </lineage>
</organism>
<dbReference type="Pfam" id="PF14172">
    <property type="entry name" value="DUF4309"/>
    <property type="match status" value="1"/>
</dbReference>
<evidence type="ECO:0000313" key="3">
    <source>
        <dbReference type="Proteomes" id="UP000198534"/>
    </source>
</evidence>
<sequence>MKRKLVALFAVVAVFAWVPLSPLFNSTAHAESTAKTDVLKQTMELAKQGKAVNSGSFGLQSKKSSILKKWGKPEYQDQFTLNYDKHQVSFYLDNQGIVKSLETTDAKLVPVSHDQVAKTLGKPFESDAGAGQYYESYHAGKNDVTFHWTSMKKPNGELSLTSVKIEKAPKHKK</sequence>
<protein>
    <recommendedName>
        <fullName evidence="4">Beta-lactamase inhibitor (BLIP)</fullName>
    </recommendedName>
</protein>